<reference evidence="3" key="1">
    <citation type="submission" date="2016-10" db="EMBL/GenBank/DDBJ databases">
        <authorList>
            <person name="Varghese N."/>
            <person name="Submissions S."/>
        </authorList>
    </citation>
    <scope>NUCLEOTIDE SEQUENCE [LARGE SCALE GENOMIC DNA]</scope>
    <source>
        <strain evidence="3">CGMCC 1.6294</strain>
    </source>
</reference>
<gene>
    <name evidence="2" type="ORF">SAMN04488073_3112</name>
</gene>
<dbReference type="EMBL" id="FOYV01000003">
    <property type="protein sequence ID" value="SFR58267.1"/>
    <property type="molecule type" value="Genomic_DNA"/>
</dbReference>
<dbReference type="STRING" id="375760.SAMN04488073_3112"/>
<dbReference type="Proteomes" id="UP000199290">
    <property type="component" value="Unassembled WGS sequence"/>
</dbReference>
<dbReference type="AlphaFoldDB" id="A0A1I6HV25"/>
<protein>
    <recommendedName>
        <fullName evidence="1">DUF4123 domain-containing protein</fullName>
    </recommendedName>
</protein>
<sequence length="268" mass="29703">MNLNACPISESPFTHFAWPEDHQVGLVLDGVAIPRLGEKIYQWAEGQVGDAECLYAVTRWEVVTEVSPWLVWLEGPEDPILGGLLDRGPEEEAGYLLVSAVDRASCTRWMRAHLQVEVAPGIEDLMRIAHPALARSVIGENLSGCPARVVDRVIVPDRISGQWVSLEPPASQAGRIARPLQKVVVSPELTVAFDAFNQRQRVLQVWSSLNDSMRKQIGGPDLQNAYPKLQRLLSDALDNGHDNLRAMMHYLFAEFEQQPDIGALPDAT</sequence>
<evidence type="ECO:0000313" key="3">
    <source>
        <dbReference type="Proteomes" id="UP000199290"/>
    </source>
</evidence>
<organism evidence="2 3">
    <name type="scientific">Marinobacter gudaonensis</name>
    <dbReference type="NCBI Taxonomy" id="375760"/>
    <lineage>
        <taxon>Bacteria</taxon>
        <taxon>Pseudomonadati</taxon>
        <taxon>Pseudomonadota</taxon>
        <taxon>Gammaproteobacteria</taxon>
        <taxon>Pseudomonadales</taxon>
        <taxon>Marinobacteraceae</taxon>
        <taxon>Marinobacter</taxon>
    </lineage>
</organism>
<dbReference type="OrthoDB" id="6353266at2"/>
<dbReference type="Pfam" id="PF13503">
    <property type="entry name" value="DUF4123"/>
    <property type="match status" value="1"/>
</dbReference>
<name>A0A1I6HV25_9GAMM</name>
<dbReference type="RefSeq" id="WP_091992098.1">
    <property type="nucleotide sequence ID" value="NZ_FOYV01000003.1"/>
</dbReference>
<feature type="domain" description="DUF4123" evidence="1">
    <location>
        <begin position="26"/>
        <end position="136"/>
    </location>
</feature>
<keyword evidence="3" id="KW-1185">Reference proteome</keyword>
<proteinExistence type="predicted"/>
<evidence type="ECO:0000259" key="1">
    <source>
        <dbReference type="Pfam" id="PF13503"/>
    </source>
</evidence>
<dbReference type="InterPro" id="IPR025391">
    <property type="entry name" value="DUF4123"/>
</dbReference>
<accession>A0A1I6HV25</accession>
<evidence type="ECO:0000313" key="2">
    <source>
        <dbReference type="EMBL" id="SFR58267.1"/>
    </source>
</evidence>